<comment type="caution">
    <text evidence="2">The sequence shown here is derived from an EMBL/GenBank/DDBJ whole genome shotgun (WGS) entry which is preliminary data.</text>
</comment>
<feature type="domain" description="Integrase DNA-binding" evidence="1">
    <location>
        <begin position="3"/>
        <end position="36"/>
    </location>
</feature>
<protein>
    <submittedName>
        <fullName evidence="2">Phage integrase family site-specific recombinase</fullName>
    </submittedName>
</protein>
<dbReference type="InterPro" id="IPR025166">
    <property type="entry name" value="Integrase_DNA_bind_dom"/>
</dbReference>
<evidence type="ECO:0000313" key="2">
    <source>
        <dbReference type="EMBL" id="EGK10581.1"/>
    </source>
</evidence>
<name>F5S6A2_KINKI</name>
<dbReference type="Pfam" id="PF13356">
    <property type="entry name" value="Arm-DNA-bind_3"/>
    <property type="match status" value="1"/>
</dbReference>
<dbReference type="Proteomes" id="UP000004207">
    <property type="component" value="Unassembled WGS sequence"/>
</dbReference>
<keyword evidence="3" id="KW-1185">Reference proteome</keyword>
<dbReference type="AlphaFoldDB" id="F5S6A2"/>
<proteinExistence type="predicted"/>
<sequence>MKLTNQQIKKAKPTDKPYKLADGQGLYLYITPTGANYGG</sequence>
<dbReference type="InterPro" id="IPR038488">
    <property type="entry name" value="Integrase_DNA-bd_sf"/>
</dbReference>
<accession>F5S6A2</accession>
<reference evidence="2 3" key="1">
    <citation type="submission" date="2011-04" db="EMBL/GenBank/DDBJ databases">
        <authorList>
            <person name="Muzny D."/>
            <person name="Qin X."/>
            <person name="Deng J."/>
            <person name="Jiang H."/>
            <person name="Liu Y."/>
            <person name="Qu J."/>
            <person name="Song X.-Z."/>
            <person name="Zhang L."/>
            <person name="Thornton R."/>
            <person name="Coyle M."/>
            <person name="Francisco L."/>
            <person name="Jackson L."/>
            <person name="Javaid M."/>
            <person name="Korchina V."/>
            <person name="Kovar C."/>
            <person name="Mata R."/>
            <person name="Mathew T."/>
            <person name="Ngo R."/>
            <person name="Nguyen L."/>
            <person name="Nguyen N."/>
            <person name="Okwuonu G."/>
            <person name="Ongeri F."/>
            <person name="Pham C."/>
            <person name="Simmons D."/>
            <person name="Wilczek-Boney K."/>
            <person name="Hale W."/>
            <person name="Jakkamsetti A."/>
            <person name="Pham P."/>
            <person name="Ruth R."/>
            <person name="San Lucas F."/>
            <person name="Warren J."/>
            <person name="Zhang J."/>
            <person name="Zhao Z."/>
            <person name="Zhou C."/>
            <person name="Zhu D."/>
            <person name="Lee S."/>
            <person name="Bess C."/>
            <person name="Blankenburg K."/>
            <person name="Forbes L."/>
            <person name="Fu Q."/>
            <person name="Gubbala S."/>
            <person name="Hirani K."/>
            <person name="Jayaseelan J.C."/>
            <person name="Lara F."/>
            <person name="Munidasa M."/>
            <person name="Palculict T."/>
            <person name="Patil S."/>
            <person name="Pu L.-L."/>
            <person name="Saada N."/>
            <person name="Tang L."/>
            <person name="Weissenberger G."/>
            <person name="Zhu Y."/>
            <person name="Hemphill L."/>
            <person name="Shang Y."/>
            <person name="Youmans B."/>
            <person name="Ayvaz T."/>
            <person name="Ross M."/>
            <person name="Santibanez J."/>
            <person name="Aqrawi P."/>
            <person name="Gross S."/>
            <person name="Joshi V."/>
            <person name="Fowler G."/>
            <person name="Nazareth L."/>
            <person name="Reid J."/>
            <person name="Worley K."/>
            <person name="Petrosino J."/>
            <person name="Highlander S."/>
            <person name="Gibbs R."/>
        </authorList>
    </citation>
    <scope>NUCLEOTIDE SEQUENCE [LARGE SCALE GENOMIC DNA]</scope>
    <source>
        <strain evidence="2 3">ATCC 23330</strain>
    </source>
</reference>
<organism evidence="2 3">
    <name type="scientific">Kingella kingae ATCC 23330</name>
    <dbReference type="NCBI Taxonomy" id="887327"/>
    <lineage>
        <taxon>Bacteria</taxon>
        <taxon>Pseudomonadati</taxon>
        <taxon>Pseudomonadota</taxon>
        <taxon>Betaproteobacteria</taxon>
        <taxon>Neisseriales</taxon>
        <taxon>Neisseriaceae</taxon>
        <taxon>Kingella</taxon>
    </lineage>
</organism>
<dbReference type="GeneID" id="93262641"/>
<evidence type="ECO:0000259" key="1">
    <source>
        <dbReference type="Pfam" id="PF13356"/>
    </source>
</evidence>
<dbReference type="Gene3D" id="3.30.160.390">
    <property type="entry name" value="Integrase, DNA-binding domain"/>
    <property type="match status" value="1"/>
</dbReference>
<gene>
    <name evidence="2" type="primary">intC</name>
    <name evidence="2" type="ORF">HMPREF0476_0735</name>
</gene>
<dbReference type="EMBL" id="AFHS01000020">
    <property type="protein sequence ID" value="EGK10581.1"/>
    <property type="molecule type" value="Genomic_DNA"/>
</dbReference>
<dbReference type="HOGENOM" id="CLU_027562_45_10_4"/>
<dbReference type="RefSeq" id="WP_003786155.1">
    <property type="nucleotide sequence ID" value="NZ_FOJK01000058.1"/>
</dbReference>
<evidence type="ECO:0000313" key="3">
    <source>
        <dbReference type="Proteomes" id="UP000004207"/>
    </source>
</evidence>